<dbReference type="InterPro" id="IPR036527">
    <property type="entry name" value="SCP2_sterol-bd_dom_sf"/>
</dbReference>
<reference evidence="7" key="1">
    <citation type="submission" date="2021-12" db="EMBL/GenBank/DDBJ databases">
        <authorList>
            <person name="Rodrigo-Torres L."/>
            <person name="Arahal R. D."/>
            <person name="Lucena T."/>
        </authorList>
    </citation>
    <scope>NUCLEOTIDE SEQUENCE</scope>
    <source>
        <strain evidence="7">CECT 8267</strain>
    </source>
</reference>
<comment type="caution">
    <text evidence="7">The sequence shown here is derived from an EMBL/GenBank/DDBJ whole genome shotgun (WGS) entry which is preliminary data.</text>
</comment>
<dbReference type="EC" id="3.1.6.-" evidence="7"/>
<dbReference type="Gene3D" id="3.60.15.30">
    <property type="entry name" value="Metallo-beta-lactamase domain"/>
    <property type="match status" value="1"/>
</dbReference>
<gene>
    <name evidence="7" type="primary">yjcS_3</name>
    <name evidence="7" type="ORF">SIN8267_01304</name>
</gene>
<evidence type="ECO:0000256" key="3">
    <source>
        <dbReference type="ARBA" id="ARBA00022833"/>
    </source>
</evidence>
<keyword evidence="2 7" id="KW-0378">Hydrolase</keyword>
<keyword evidence="1" id="KW-0479">Metal-binding</keyword>
<keyword evidence="8" id="KW-1185">Reference proteome</keyword>
<dbReference type="Proteomes" id="UP000838100">
    <property type="component" value="Unassembled WGS sequence"/>
</dbReference>
<name>A0ABN8EFS5_9GAMM</name>
<feature type="domain" description="Metallo-beta-lactamase" evidence="6">
    <location>
        <begin position="122"/>
        <end position="345"/>
    </location>
</feature>
<dbReference type="SUPFAM" id="SSF56281">
    <property type="entry name" value="Metallo-hydrolase/oxidoreductase"/>
    <property type="match status" value="1"/>
</dbReference>
<dbReference type="Pfam" id="PF14864">
    <property type="entry name" value="Alkyl_sulf_C"/>
    <property type="match status" value="1"/>
</dbReference>
<evidence type="ECO:0000256" key="4">
    <source>
        <dbReference type="ARBA" id="ARBA00033751"/>
    </source>
</evidence>
<dbReference type="Pfam" id="PF14863">
    <property type="entry name" value="Alkyl_sulf_dimr"/>
    <property type="match status" value="1"/>
</dbReference>
<dbReference type="Gene3D" id="3.30.1050.10">
    <property type="entry name" value="SCP2 sterol-binding domain"/>
    <property type="match status" value="1"/>
</dbReference>
<dbReference type="SUPFAM" id="SSF55718">
    <property type="entry name" value="SCP-like"/>
    <property type="match status" value="1"/>
</dbReference>
<dbReference type="InterPro" id="IPR029228">
    <property type="entry name" value="Alkyl_sulf_dimr"/>
</dbReference>
<sequence>MKLTYIMTYLALALAATAFADEAVVLDYQGKPATAATIAQNKAFAVDLNWQDVTAFENAKKGLIAPFDQNTADLMRNDYLFINQTMPDSINPSLYRQATLNMAAEGLYQVREGVYQVRGADLSNMTLIRSDNGWIVLDVLLTREAAKASLEFALANMPEGGEAPVVAMIYSHSHGDHFGGSRGVTDLFPDIDIYAPVGMTEEVISENLLAGNAMSRRTVYQYGSGLQAHPHGIVDAALGKALSEGSIDYALPTQLFNQQQRQESHTIDGVELIALDVPGAEAPAETVLYFPAMKMLWTAELTFHGMHNIYTLRGAKVRDALAWSKYINEMLVFWGDEAETLIASHSSPIWGGQNIRDFLTLQRDNYGFVHNQAMRLANNGVVIQDIGEALEALVPATIKQSWATNGYHGSYSHNAKAVYNRYLGYFDMNPANLNPLPTLPEALKYVEYMGGSHHILKRAQQDYTAGEYRFVSTVLNHLVTAEPGNIAARELLADSYEQLGYQAETAGWRNIYLTGALELREGIQHTALKPPSKDVMAELTFAELFDLLAVRVDSNEAEEIGFVNFNVIDPSNGVITYVELSNANLNNIVVAEARPAQATLTISSKNFVDFMIGERGITGLIFSGDASVDGNPLAILKVLSTLVEPDPYFAIVPSQ</sequence>
<organism evidence="7 8">
    <name type="scientific">Sinobacterium norvegicum</name>
    <dbReference type="NCBI Taxonomy" id="1641715"/>
    <lineage>
        <taxon>Bacteria</taxon>
        <taxon>Pseudomonadati</taxon>
        <taxon>Pseudomonadota</taxon>
        <taxon>Gammaproteobacteria</taxon>
        <taxon>Cellvibrionales</taxon>
        <taxon>Spongiibacteraceae</taxon>
        <taxon>Sinobacterium</taxon>
    </lineage>
</organism>
<feature type="signal peptide" evidence="5">
    <location>
        <begin position="1"/>
        <end position="20"/>
    </location>
</feature>
<keyword evidence="5" id="KW-0732">Signal</keyword>
<dbReference type="InterPro" id="IPR038536">
    <property type="entry name" value="Alkyl/aryl-sulf_dimr_sf"/>
</dbReference>
<dbReference type="EMBL" id="CAKLPX010000001">
    <property type="protein sequence ID" value="CAH0991202.1"/>
    <property type="molecule type" value="Genomic_DNA"/>
</dbReference>
<protein>
    <submittedName>
        <fullName evidence="7">Alkyl/aryl-sulfatase YjcS</fullName>
        <ecNumber evidence="7">3.1.6.-</ecNumber>
    </submittedName>
</protein>
<dbReference type="CDD" id="cd07710">
    <property type="entry name" value="arylsulfatase_Sdsa1-like_MBL-fold"/>
    <property type="match status" value="1"/>
</dbReference>
<dbReference type="Gene3D" id="1.25.40.880">
    <property type="entry name" value="Alkyl sulfatase, dimerisation domain"/>
    <property type="match status" value="1"/>
</dbReference>
<evidence type="ECO:0000256" key="5">
    <source>
        <dbReference type="SAM" id="SignalP"/>
    </source>
</evidence>
<proteinExistence type="inferred from homology"/>
<feature type="chain" id="PRO_5045513038" evidence="5">
    <location>
        <begin position="21"/>
        <end position="655"/>
    </location>
</feature>
<evidence type="ECO:0000256" key="1">
    <source>
        <dbReference type="ARBA" id="ARBA00022723"/>
    </source>
</evidence>
<evidence type="ECO:0000259" key="6">
    <source>
        <dbReference type="SMART" id="SM00849"/>
    </source>
</evidence>
<dbReference type="InterPro" id="IPR029229">
    <property type="entry name" value="Alkyl_sulf_C"/>
</dbReference>
<dbReference type="PANTHER" id="PTHR43223:SF1">
    <property type="entry name" value="ALKYL_ARYL-SULFATASE BDS1"/>
    <property type="match status" value="1"/>
</dbReference>
<dbReference type="InterPro" id="IPR036866">
    <property type="entry name" value="RibonucZ/Hydroxyglut_hydro"/>
</dbReference>
<dbReference type="SMART" id="SM00849">
    <property type="entry name" value="Lactamase_B"/>
    <property type="match status" value="1"/>
</dbReference>
<dbReference type="Pfam" id="PF00753">
    <property type="entry name" value="Lactamase_B"/>
    <property type="match status" value="1"/>
</dbReference>
<dbReference type="InterPro" id="IPR001279">
    <property type="entry name" value="Metallo-B-lactamas"/>
</dbReference>
<dbReference type="GO" id="GO:0016787">
    <property type="term" value="F:hydrolase activity"/>
    <property type="evidence" value="ECO:0007669"/>
    <property type="project" value="UniProtKB-KW"/>
</dbReference>
<evidence type="ECO:0000313" key="7">
    <source>
        <dbReference type="EMBL" id="CAH0991202.1"/>
    </source>
</evidence>
<dbReference type="PANTHER" id="PTHR43223">
    <property type="entry name" value="ALKYL/ARYL-SULFATASE"/>
    <property type="match status" value="1"/>
</dbReference>
<accession>A0ABN8EFS5</accession>
<dbReference type="RefSeq" id="WP_237443859.1">
    <property type="nucleotide sequence ID" value="NZ_CAKLPX010000001.1"/>
</dbReference>
<keyword evidence="3" id="KW-0862">Zinc</keyword>
<dbReference type="InterPro" id="IPR044097">
    <property type="entry name" value="Bds1/SdsA1_MBL-fold"/>
</dbReference>
<evidence type="ECO:0000313" key="8">
    <source>
        <dbReference type="Proteomes" id="UP000838100"/>
    </source>
</evidence>
<evidence type="ECO:0000256" key="2">
    <source>
        <dbReference type="ARBA" id="ARBA00022801"/>
    </source>
</evidence>
<comment type="similarity">
    <text evidence="4">Belongs to the metallo-beta-lactamase superfamily. Type III sulfatase family.</text>
</comment>
<dbReference type="InterPro" id="IPR052195">
    <property type="entry name" value="Bact_Alkyl/Aryl-Sulfatase"/>
</dbReference>